<comment type="cofactor">
    <cofactor evidence="1">
        <name>pyridoxal 5'-phosphate</name>
        <dbReference type="ChEBI" id="CHEBI:597326"/>
    </cofactor>
</comment>
<dbReference type="InterPro" id="IPR001917">
    <property type="entry name" value="Aminotrans_II_pyridoxalP_BS"/>
</dbReference>
<dbReference type="InterPro" id="IPR011990">
    <property type="entry name" value="TPR-like_helical_dom_sf"/>
</dbReference>
<dbReference type="Pfam" id="PF20791">
    <property type="entry name" value="Acyl-ACP_TE_C"/>
    <property type="match status" value="1"/>
</dbReference>
<dbReference type="Gene3D" id="3.40.640.10">
    <property type="entry name" value="Type I PLP-dependent aspartate aminotransferase-like (Major domain)"/>
    <property type="match status" value="1"/>
</dbReference>
<evidence type="ECO:0000256" key="5">
    <source>
        <dbReference type="PROSITE-ProRule" id="PRU00708"/>
    </source>
</evidence>
<dbReference type="InterPro" id="IPR015422">
    <property type="entry name" value="PyrdxlP-dep_Trfase_small"/>
</dbReference>
<gene>
    <name evidence="8" type="primary">bioF</name>
    <name evidence="8" type="ORF">AK812_SmicGene35227</name>
</gene>
<keyword evidence="4" id="KW-0663">Pyridoxal phosphate</keyword>
<dbReference type="InterPro" id="IPR004839">
    <property type="entry name" value="Aminotransferase_I/II_large"/>
</dbReference>
<reference evidence="8 9" key="1">
    <citation type="submission" date="2016-02" db="EMBL/GenBank/DDBJ databases">
        <title>Genome analysis of coral dinoflagellate symbionts highlights evolutionary adaptations to a symbiotic lifestyle.</title>
        <authorList>
            <person name="Aranda M."/>
            <person name="Li Y."/>
            <person name="Liew Y.J."/>
            <person name="Baumgarten S."/>
            <person name="Simakov O."/>
            <person name="Wilson M."/>
            <person name="Piel J."/>
            <person name="Ashoor H."/>
            <person name="Bougouffa S."/>
            <person name="Bajic V.B."/>
            <person name="Ryu T."/>
            <person name="Ravasi T."/>
            <person name="Bayer T."/>
            <person name="Micklem G."/>
            <person name="Kim H."/>
            <person name="Bhak J."/>
            <person name="Lajeunesse T.C."/>
            <person name="Voolstra C.R."/>
        </authorList>
    </citation>
    <scope>NUCLEOTIDE SEQUENCE [LARGE SCALE GENOMIC DNA]</scope>
    <source>
        <strain evidence="8 9">CCMP2467</strain>
    </source>
</reference>
<evidence type="ECO:0000313" key="8">
    <source>
        <dbReference type="EMBL" id="OLP83949.1"/>
    </source>
</evidence>
<feature type="domain" description="Aminotransferase class I/classII large" evidence="6">
    <location>
        <begin position="696"/>
        <end position="1050"/>
    </location>
</feature>
<dbReference type="InterPro" id="IPR049427">
    <property type="entry name" value="Acyl-ACP_TE_C"/>
</dbReference>
<dbReference type="PANTHER" id="PTHR13693:SF77">
    <property type="entry name" value="8-AMINO-7-OXONONANOATE SYNTHASE"/>
    <property type="match status" value="1"/>
</dbReference>
<comment type="similarity">
    <text evidence="2">Belongs to the class-II pyridoxal-phosphate-dependent aminotransferase family. BioF subfamily.</text>
</comment>
<dbReference type="InterPro" id="IPR029069">
    <property type="entry name" value="HotDog_dom_sf"/>
</dbReference>
<dbReference type="SUPFAM" id="SSF54637">
    <property type="entry name" value="Thioesterase/thiol ester dehydrase-isomerase"/>
    <property type="match status" value="1"/>
</dbReference>
<evidence type="ECO:0000259" key="7">
    <source>
        <dbReference type="Pfam" id="PF20791"/>
    </source>
</evidence>
<proteinExistence type="inferred from homology"/>
<dbReference type="OrthoDB" id="10263824at2759"/>
<dbReference type="PROSITE" id="PS51375">
    <property type="entry name" value="PPR"/>
    <property type="match status" value="1"/>
</dbReference>
<dbReference type="Gene3D" id="3.10.129.10">
    <property type="entry name" value="Hotdog Thioesterase"/>
    <property type="match status" value="1"/>
</dbReference>
<name>A0A1Q9CLZ4_SYMMI</name>
<evidence type="ECO:0000256" key="3">
    <source>
        <dbReference type="ARBA" id="ARBA00022679"/>
    </source>
</evidence>
<dbReference type="PANTHER" id="PTHR13693">
    <property type="entry name" value="CLASS II AMINOTRANSFERASE/8-AMINO-7-OXONONANOATE SYNTHASE"/>
    <property type="match status" value="1"/>
</dbReference>
<dbReference type="GO" id="GO:0016740">
    <property type="term" value="F:transferase activity"/>
    <property type="evidence" value="ECO:0007669"/>
    <property type="project" value="UniProtKB-KW"/>
</dbReference>
<dbReference type="PROSITE" id="PS00599">
    <property type="entry name" value="AA_TRANSFER_CLASS_2"/>
    <property type="match status" value="1"/>
</dbReference>
<sequence>MSIRSVTASHPEKTVAALSPFLSGQEITVCKCTGQKSKCKPYVRLEHKLSQVYPCFLWQWASSMRVLSPAAFGSAEEKLEDVYDCSVAIRQLGKTSQWVRSLAILQGMQPQRLCPNDVVKPGRRNSCALLNQRWHLVLNILQTGQHMQIFGCRNLRIARNSAMSACTRAARWRETLTCLKDLQTAGLRPDSWSYVAVLGTVPAGSGSWPLVMRHLEVMQLYTPLELMTLTAAISACGEWQKALALFQTMIDLSIRATLVTATAVIAACARSHWQKALSSFVGLPQRSLTANEVTRASAIRACDEGQQWQAALQIFRVKVANVVLLNEAISCGQSSGNWWQALNLLCGWRRQGEHHSHTANVDEITLGAASSNCEARIKADMYRVQSQWANCCTQTAYVTSLATWADAAKDYYFNSSTEEAAQGDKAADHPFQLGAAPWVIRSHSFVFHEQRRYHSCTDYRSHLVYSTAVTRLGKTSLDLEHNIYHERSGDSPKLLGQIASSIIVFSNDSGRPAAHGMEVHASSCNQRAVHVSKDLGSEPDHSPFRHLCKPRFSDIDGHGHVNNANLIGYLQDARHAARAPERLEDIFSLYIEFLSMANLDSTLEISVWSVPSPSAVFFHMRDQDGRSIVRARMDTALPEVSIEKTLSAKHRLKPSSASANLRAETFGSLETSLRAVVQKRRDKGLLRQLSKRSGGQVDFCSNDYLGFAMSTELAREVEQELLALKDQGEAPLGSTGSRLLSGNSAYCEALEEELANFHGAEAALIFNSGFDLNLGFFASVPQPGDFVVYDELIHQSVREGLKLSRGKSIQFRHNDVTALREAVAGVLAGTRPDGTRPNIIIAVESVYSMDGHCAPLEDFCDVAESVGASIVVDEAHGTGVYGKEGRGLVSELGLASRIFCRVHTFGKALGVHGAAVVGPRVLREYLLNYAWPLVYSTSLPLHSLAAIRCAYAFMRREASKRQEHVRRLIQIFQKRLADLPPERVLQSDSPIQGLIVPGNAACVAVARRLGDRFDVLPIRSPTVPAGTERLRIILHAHNTEDQVHALMNALEERAGEWQVALTLSGWMQDTQGVCEDGPACNMLISGCGRGAVWNRALQLMSLMPARRLTPTDISRATSISACGRCKEWQSALWLLRAPRPRRLSDDACGASINACELVRYWSGALELLQRMRLFNLEPDVVKRSSALSACQGNWLAALALLEQMSLRAELGIITCAAVLTACSVARQWLQCLQVLQQMRDLRMAIDFVACCDAAQACDGSGLGQAAVPQLLQEVRSSLLLSYAARSCGSRGAFRVLQPA</sequence>
<protein>
    <submittedName>
        <fullName evidence="8">8-amino-7-oxononanoate synthase</fullName>
    </submittedName>
</protein>
<dbReference type="InterPro" id="IPR015424">
    <property type="entry name" value="PyrdxlP-dep_Trfase"/>
</dbReference>
<dbReference type="Gene3D" id="1.25.40.10">
    <property type="entry name" value="Tetratricopeptide repeat domain"/>
    <property type="match status" value="3"/>
</dbReference>
<organism evidence="8 9">
    <name type="scientific">Symbiodinium microadriaticum</name>
    <name type="common">Dinoflagellate</name>
    <name type="synonym">Zooxanthella microadriatica</name>
    <dbReference type="NCBI Taxonomy" id="2951"/>
    <lineage>
        <taxon>Eukaryota</taxon>
        <taxon>Sar</taxon>
        <taxon>Alveolata</taxon>
        <taxon>Dinophyceae</taxon>
        <taxon>Suessiales</taxon>
        <taxon>Symbiodiniaceae</taxon>
        <taxon>Symbiodinium</taxon>
    </lineage>
</organism>
<feature type="repeat" description="PPR" evidence="5">
    <location>
        <begin position="1076"/>
        <end position="1110"/>
    </location>
</feature>
<dbReference type="EMBL" id="LSRX01001079">
    <property type="protein sequence ID" value="OLP83949.1"/>
    <property type="molecule type" value="Genomic_DNA"/>
</dbReference>
<dbReference type="Pfam" id="PF00155">
    <property type="entry name" value="Aminotran_1_2"/>
    <property type="match status" value="1"/>
</dbReference>
<dbReference type="Proteomes" id="UP000186817">
    <property type="component" value="Unassembled WGS sequence"/>
</dbReference>
<keyword evidence="3" id="KW-0808">Transferase</keyword>
<dbReference type="GO" id="GO:0030170">
    <property type="term" value="F:pyridoxal phosphate binding"/>
    <property type="evidence" value="ECO:0007669"/>
    <property type="project" value="InterPro"/>
</dbReference>
<feature type="domain" description="Acyl-ACP thioesterase-like C-terminal" evidence="7">
    <location>
        <begin position="540"/>
        <end position="630"/>
    </location>
</feature>
<evidence type="ECO:0000259" key="6">
    <source>
        <dbReference type="Pfam" id="PF00155"/>
    </source>
</evidence>
<comment type="caution">
    <text evidence="8">The sequence shown here is derived from an EMBL/GenBank/DDBJ whole genome shotgun (WGS) entry which is preliminary data.</text>
</comment>
<dbReference type="SUPFAM" id="SSF53383">
    <property type="entry name" value="PLP-dependent transferases"/>
    <property type="match status" value="1"/>
</dbReference>
<dbReference type="InterPro" id="IPR002885">
    <property type="entry name" value="PPR_rpt"/>
</dbReference>
<keyword evidence="9" id="KW-1185">Reference proteome</keyword>
<evidence type="ECO:0000256" key="1">
    <source>
        <dbReference type="ARBA" id="ARBA00001933"/>
    </source>
</evidence>
<evidence type="ECO:0000313" key="9">
    <source>
        <dbReference type="Proteomes" id="UP000186817"/>
    </source>
</evidence>
<dbReference type="InterPro" id="IPR050087">
    <property type="entry name" value="AON_synthase_class-II"/>
</dbReference>
<dbReference type="InterPro" id="IPR015421">
    <property type="entry name" value="PyrdxlP-dep_Trfase_major"/>
</dbReference>
<evidence type="ECO:0000256" key="4">
    <source>
        <dbReference type="ARBA" id="ARBA00022898"/>
    </source>
</evidence>
<accession>A0A1Q9CLZ4</accession>
<evidence type="ECO:0000256" key="2">
    <source>
        <dbReference type="ARBA" id="ARBA00010008"/>
    </source>
</evidence>
<dbReference type="Gene3D" id="3.90.1150.10">
    <property type="entry name" value="Aspartate Aminotransferase, domain 1"/>
    <property type="match status" value="1"/>
</dbReference>
<dbReference type="CDD" id="cd00586">
    <property type="entry name" value="4HBT"/>
    <property type="match status" value="1"/>
</dbReference>